<evidence type="ECO:0000256" key="8">
    <source>
        <dbReference type="ARBA" id="ARBA00022771"/>
    </source>
</evidence>
<dbReference type="PROSITE" id="PS51678">
    <property type="entry name" value="SAM_MT_PRMT"/>
    <property type="match status" value="1"/>
</dbReference>
<keyword evidence="4 12" id="KW-0489">Methyltransferase</keyword>
<dbReference type="Pfam" id="PF22528">
    <property type="entry name" value="PRMT_C"/>
    <property type="match status" value="2"/>
</dbReference>
<keyword evidence="8" id="KW-0863">Zinc-finger</keyword>
<dbReference type="GO" id="GO:0032259">
    <property type="term" value="P:methylation"/>
    <property type="evidence" value="ECO:0007669"/>
    <property type="project" value="UniProtKB-KW"/>
</dbReference>
<gene>
    <name evidence="18" type="ORF">EXIGLDRAFT_739515</name>
</gene>
<accession>A0A166AZD5</accession>
<comment type="catalytic activity">
    <reaction evidence="10">
        <text>L-arginyl-[protein] + 2 S-adenosyl-L-methionine = N(omega),N(omega)-dimethyl-L-arginyl-[protein] + 2 S-adenosyl-L-homocysteine + 2 H(+)</text>
        <dbReference type="Rhea" id="RHEA:48096"/>
        <dbReference type="Rhea" id="RHEA-COMP:10532"/>
        <dbReference type="Rhea" id="RHEA-COMP:11991"/>
        <dbReference type="ChEBI" id="CHEBI:15378"/>
        <dbReference type="ChEBI" id="CHEBI:29965"/>
        <dbReference type="ChEBI" id="CHEBI:57856"/>
        <dbReference type="ChEBI" id="CHEBI:59789"/>
        <dbReference type="ChEBI" id="CHEBI:61897"/>
        <dbReference type="EC" id="2.1.1.319"/>
    </reaction>
    <physiologicalReaction direction="left-to-right" evidence="10">
        <dbReference type="Rhea" id="RHEA:48097"/>
    </physiologicalReaction>
</comment>
<dbReference type="InterPro" id="IPR055135">
    <property type="entry name" value="PRMT_dom"/>
</dbReference>
<evidence type="ECO:0000313" key="19">
    <source>
        <dbReference type="Proteomes" id="UP000077266"/>
    </source>
</evidence>
<dbReference type="SUPFAM" id="SSF57667">
    <property type="entry name" value="beta-beta-alpha zinc fingers"/>
    <property type="match status" value="1"/>
</dbReference>
<dbReference type="InterPro" id="IPR025799">
    <property type="entry name" value="Arg_MeTrfase"/>
</dbReference>
<evidence type="ECO:0000256" key="5">
    <source>
        <dbReference type="ARBA" id="ARBA00022679"/>
    </source>
</evidence>
<evidence type="ECO:0000256" key="6">
    <source>
        <dbReference type="ARBA" id="ARBA00022691"/>
    </source>
</evidence>
<feature type="region of interest" description="Disordered" evidence="14">
    <location>
        <begin position="486"/>
        <end position="516"/>
    </location>
</feature>
<keyword evidence="19" id="KW-1185">Reference proteome</keyword>
<dbReference type="PANTHER" id="PTHR11006">
    <property type="entry name" value="PROTEIN ARGININE N-METHYLTRANSFERASE"/>
    <property type="match status" value="1"/>
</dbReference>
<dbReference type="EC" id="2.1.1.319" evidence="2"/>
<sequence>MLKLSGGDLPADEDPYSSENSSGSESDDDQDWADWQSDGGEGAGCTSLFDSEELPSATDCVAYDSKKHGFDLVQTSERLGLDFHQRARLVNYIRKQRPQPAELQNLSGTEPFFSDDLFLVPVIQSDPLLQLPSDDWSDDEDDAGVPGSSQDMRVAQRQIKHLQEKLQRAKQDLVDYKKLVQAKMDFTRVFADEDDDDAPGPSKPRDDDTHYFESYAENDIHAVMINDKVRTSTYASFIMRNPALFRDAVVLDVGCGTGILSLFAAKAGARKVIAVDASDIVHRARQIVKDNDLEDVVTVVHGKIENITLPEGIEHVDIIISEWMGYALIYESMLDSVLIARDRFLKPSGVLAPSHSRMMLALCDGTDIHKERVAFWEDVYGFDMRCMATSVPDDSIIDVVGPNSLVSEPTSVRELPLHTYKISDAFATPFKLVATRPCTKVRALVLYFDVFFATDREPTPRDAEVQIVSPDEPQVAEVWSIPAGRSEVKSPSLQRRKSSVDPRGRPTSFSTGPQSVPTHWKQTVFLLREPINVQPGTVIQGKFFCRKSETNSRELDVEIHYSSYHVDEEDASATEAAQKASQTIVQLFKIR</sequence>
<dbReference type="OrthoDB" id="7848332at2759"/>
<feature type="domain" description="Methyltransferase" evidence="15">
    <location>
        <begin position="250"/>
        <end position="349"/>
    </location>
</feature>
<dbReference type="Gene3D" id="2.70.160.11">
    <property type="entry name" value="Hnrnp arginine n-methyltransferase1"/>
    <property type="match status" value="1"/>
</dbReference>
<dbReference type="GO" id="GO:0042054">
    <property type="term" value="F:histone methyltransferase activity"/>
    <property type="evidence" value="ECO:0007669"/>
    <property type="project" value="TreeGrafter"/>
</dbReference>
<evidence type="ECO:0000259" key="17">
    <source>
        <dbReference type="Pfam" id="PF22528"/>
    </source>
</evidence>
<dbReference type="EMBL" id="KV425942">
    <property type="protein sequence ID" value="KZV96499.1"/>
    <property type="molecule type" value="Genomic_DNA"/>
</dbReference>
<evidence type="ECO:0000256" key="4">
    <source>
        <dbReference type="ARBA" id="ARBA00022603"/>
    </source>
</evidence>
<feature type="coiled-coil region" evidence="13">
    <location>
        <begin position="152"/>
        <end position="179"/>
    </location>
</feature>
<dbReference type="InterPro" id="IPR036236">
    <property type="entry name" value="Znf_C2H2_sf"/>
</dbReference>
<evidence type="ECO:0000256" key="9">
    <source>
        <dbReference type="ARBA" id="ARBA00022833"/>
    </source>
</evidence>
<reference evidence="18 19" key="1">
    <citation type="journal article" date="2016" name="Mol. Biol. Evol.">
        <title>Comparative Genomics of Early-Diverging Mushroom-Forming Fungi Provides Insights into the Origins of Lignocellulose Decay Capabilities.</title>
        <authorList>
            <person name="Nagy L.G."/>
            <person name="Riley R."/>
            <person name="Tritt A."/>
            <person name="Adam C."/>
            <person name="Daum C."/>
            <person name="Floudas D."/>
            <person name="Sun H."/>
            <person name="Yadav J.S."/>
            <person name="Pangilinan J."/>
            <person name="Larsson K.H."/>
            <person name="Matsuura K."/>
            <person name="Barry K."/>
            <person name="Labutti K."/>
            <person name="Kuo R."/>
            <person name="Ohm R.A."/>
            <person name="Bhattacharya S.S."/>
            <person name="Shirouzu T."/>
            <person name="Yoshinaga Y."/>
            <person name="Martin F.M."/>
            <person name="Grigoriev I.V."/>
            <person name="Hibbett D.S."/>
        </authorList>
    </citation>
    <scope>NUCLEOTIDE SEQUENCE [LARGE SCALE GENOMIC DNA]</scope>
    <source>
        <strain evidence="18 19">HHB12029</strain>
    </source>
</reference>
<dbReference type="PANTHER" id="PTHR11006:SF53">
    <property type="entry name" value="PROTEIN ARGININE N-METHYLTRANSFERASE 3"/>
    <property type="match status" value="1"/>
</dbReference>
<protein>
    <recommendedName>
        <fullName evidence="2">type I protein arginine methyltransferase</fullName>
        <ecNumber evidence="2">2.1.1.319</ecNumber>
    </recommendedName>
</protein>
<keyword evidence="5 12" id="KW-0808">Transferase</keyword>
<dbReference type="Pfam" id="PF21137">
    <property type="entry name" value="ANM3_C2H2_Zf"/>
    <property type="match status" value="1"/>
</dbReference>
<proteinExistence type="predicted"/>
<dbReference type="FunCoup" id="A0A166AZD5">
    <property type="interactions" value="206"/>
</dbReference>
<keyword evidence="7" id="KW-0479">Metal-binding</keyword>
<dbReference type="SUPFAM" id="SSF53335">
    <property type="entry name" value="S-adenosyl-L-methionine-dependent methyltransferases"/>
    <property type="match status" value="1"/>
</dbReference>
<keyword evidence="6 12" id="KW-0949">S-adenosyl-L-methionine</keyword>
<feature type="domain" description="Protein arginine N-methyltransferase" evidence="17">
    <location>
        <begin position="358"/>
        <end position="456"/>
    </location>
</feature>
<evidence type="ECO:0000256" key="13">
    <source>
        <dbReference type="SAM" id="Coils"/>
    </source>
</evidence>
<evidence type="ECO:0000256" key="14">
    <source>
        <dbReference type="SAM" id="MobiDB-lite"/>
    </source>
</evidence>
<dbReference type="InterPro" id="IPR049482">
    <property type="entry name" value="ANM3-like_C2H2_Zf"/>
</dbReference>
<dbReference type="GO" id="GO:0008270">
    <property type="term" value="F:zinc ion binding"/>
    <property type="evidence" value="ECO:0007669"/>
    <property type="project" value="UniProtKB-KW"/>
</dbReference>
<feature type="domain" description="Protein arginine N-methyltransferase" evidence="17">
    <location>
        <begin position="502"/>
        <end position="562"/>
    </location>
</feature>
<evidence type="ECO:0000256" key="2">
    <source>
        <dbReference type="ARBA" id="ARBA00011925"/>
    </source>
</evidence>
<feature type="domain" description="Protein arginine N-methyltransferase 3-like C2H2 zinc finger" evidence="16">
    <location>
        <begin position="77"/>
        <end position="121"/>
    </location>
</feature>
<dbReference type="Proteomes" id="UP000077266">
    <property type="component" value="Unassembled WGS sequence"/>
</dbReference>
<evidence type="ECO:0000259" key="15">
    <source>
        <dbReference type="Pfam" id="PF13649"/>
    </source>
</evidence>
<dbReference type="InParanoid" id="A0A166AZD5"/>
<dbReference type="GO" id="GO:0035242">
    <property type="term" value="F:protein-arginine omega-N asymmetric methyltransferase activity"/>
    <property type="evidence" value="ECO:0007669"/>
    <property type="project" value="UniProtKB-EC"/>
</dbReference>
<keyword evidence="13" id="KW-0175">Coiled coil</keyword>
<evidence type="ECO:0000256" key="3">
    <source>
        <dbReference type="ARBA" id="ARBA00022490"/>
    </source>
</evidence>
<dbReference type="FunFam" id="3.40.50.150:FF:000003">
    <property type="entry name" value="Blast:Protein arginine N-methyltransferase 1"/>
    <property type="match status" value="1"/>
</dbReference>
<name>A0A166AZD5_EXIGL</name>
<evidence type="ECO:0000256" key="7">
    <source>
        <dbReference type="ARBA" id="ARBA00022723"/>
    </source>
</evidence>
<evidence type="ECO:0000256" key="10">
    <source>
        <dbReference type="ARBA" id="ARBA00047384"/>
    </source>
</evidence>
<comment type="catalytic activity">
    <reaction evidence="11">
        <text>L-arginyl-[protein] + S-adenosyl-L-methionine = N(omega)-methyl-L-arginyl-[protein] + S-adenosyl-L-homocysteine + H(+)</text>
        <dbReference type="Rhea" id="RHEA:48100"/>
        <dbReference type="Rhea" id="RHEA-COMP:10532"/>
        <dbReference type="Rhea" id="RHEA-COMP:11990"/>
        <dbReference type="ChEBI" id="CHEBI:15378"/>
        <dbReference type="ChEBI" id="CHEBI:29965"/>
        <dbReference type="ChEBI" id="CHEBI:57856"/>
        <dbReference type="ChEBI" id="CHEBI:59789"/>
        <dbReference type="ChEBI" id="CHEBI:65280"/>
    </reaction>
    <physiologicalReaction direction="left-to-right" evidence="11">
        <dbReference type="Rhea" id="RHEA:48101"/>
    </physiologicalReaction>
</comment>
<dbReference type="InterPro" id="IPR029063">
    <property type="entry name" value="SAM-dependent_MTases_sf"/>
</dbReference>
<dbReference type="CDD" id="cd02440">
    <property type="entry name" value="AdoMet_MTases"/>
    <property type="match status" value="1"/>
</dbReference>
<dbReference type="InterPro" id="IPR041698">
    <property type="entry name" value="Methyltransf_25"/>
</dbReference>
<dbReference type="STRING" id="1314781.A0A166AZD5"/>
<dbReference type="AlphaFoldDB" id="A0A166AZD5"/>
<evidence type="ECO:0000256" key="1">
    <source>
        <dbReference type="ARBA" id="ARBA00004514"/>
    </source>
</evidence>
<evidence type="ECO:0000256" key="11">
    <source>
        <dbReference type="ARBA" id="ARBA00049303"/>
    </source>
</evidence>
<evidence type="ECO:0000313" key="18">
    <source>
        <dbReference type="EMBL" id="KZV96499.1"/>
    </source>
</evidence>
<dbReference type="Pfam" id="PF13649">
    <property type="entry name" value="Methyltransf_25"/>
    <property type="match status" value="1"/>
</dbReference>
<dbReference type="GO" id="GO:0005634">
    <property type="term" value="C:nucleus"/>
    <property type="evidence" value="ECO:0007669"/>
    <property type="project" value="TreeGrafter"/>
</dbReference>
<organism evidence="18 19">
    <name type="scientific">Exidia glandulosa HHB12029</name>
    <dbReference type="NCBI Taxonomy" id="1314781"/>
    <lineage>
        <taxon>Eukaryota</taxon>
        <taxon>Fungi</taxon>
        <taxon>Dikarya</taxon>
        <taxon>Basidiomycota</taxon>
        <taxon>Agaricomycotina</taxon>
        <taxon>Agaricomycetes</taxon>
        <taxon>Auriculariales</taxon>
        <taxon>Exidiaceae</taxon>
        <taxon>Exidia</taxon>
    </lineage>
</organism>
<feature type="region of interest" description="Disordered" evidence="14">
    <location>
        <begin position="1"/>
        <end position="50"/>
    </location>
</feature>
<evidence type="ECO:0000259" key="16">
    <source>
        <dbReference type="Pfam" id="PF21137"/>
    </source>
</evidence>
<comment type="subcellular location">
    <subcellularLocation>
        <location evidence="1">Cytoplasm</location>
        <location evidence="1">Cytosol</location>
    </subcellularLocation>
</comment>
<evidence type="ECO:0000256" key="12">
    <source>
        <dbReference type="PROSITE-ProRule" id="PRU01015"/>
    </source>
</evidence>
<feature type="compositionally biased region" description="Polar residues" evidence="14">
    <location>
        <begin position="507"/>
        <end position="516"/>
    </location>
</feature>
<keyword evidence="3" id="KW-0963">Cytoplasm</keyword>
<keyword evidence="9" id="KW-0862">Zinc</keyword>
<dbReference type="Gene3D" id="3.40.50.150">
    <property type="entry name" value="Vaccinia Virus protein VP39"/>
    <property type="match status" value="1"/>
</dbReference>
<dbReference type="GO" id="GO:0005829">
    <property type="term" value="C:cytosol"/>
    <property type="evidence" value="ECO:0007669"/>
    <property type="project" value="UniProtKB-SubCell"/>
</dbReference>